<evidence type="ECO:0000313" key="7">
    <source>
        <dbReference type="EMBL" id="PAU76636.1"/>
    </source>
</evidence>
<dbReference type="Pfam" id="PF04355">
    <property type="entry name" value="BamE"/>
    <property type="match status" value="1"/>
</dbReference>
<evidence type="ECO:0000256" key="4">
    <source>
        <dbReference type="ARBA" id="ARBA00023237"/>
    </source>
</evidence>
<dbReference type="EMBL" id="NSKB01000004">
    <property type="protein sequence ID" value="PAU76636.1"/>
    <property type="molecule type" value="Genomic_DNA"/>
</dbReference>
<evidence type="ECO:0000256" key="2">
    <source>
        <dbReference type="ARBA" id="ARBA00022729"/>
    </source>
</evidence>
<dbReference type="InterPro" id="IPR036737">
    <property type="entry name" value="OmpA-like_sf"/>
</dbReference>
<keyword evidence="8" id="KW-1185">Reference proteome</keyword>
<evidence type="ECO:0000313" key="8">
    <source>
        <dbReference type="Proteomes" id="UP000217771"/>
    </source>
</evidence>
<comment type="caution">
    <text evidence="7">The sequence shown here is derived from an EMBL/GenBank/DDBJ whole genome shotgun (WGS) entry which is preliminary data.</text>
</comment>
<dbReference type="GO" id="GO:0009279">
    <property type="term" value="C:cell outer membrane"/>
    <property type="evidence" value="ECO:0007669"/>
    <property type="project" value="UniProtKB-SubCell"/>
</dbReference>
<gene>
    <name evidence="7" type="ORF">CK498_11630</name>
</gene>
<evidence type="ECO:0000256" key="1">
    <source>
        <dbReference type="ARBA" id="ARBA00004442"/>
    </source>
</evidence>
<dbReference type="Proteomes" id="UP000217771">
    <property type="component" value="Unassembled WGS sequence"/>
</dbReference>
<proteinExistence type="predicted"/>
<evidence type="ECO:0000259" key="6">
    <source>
        <dbReference type="PROSITE" id="PS51123"/>
    </source>
</evidence>
<dbReference type="InterPro" id="IPR007450">
    <property type="entry name" value="BamE_dom"/>
</dbReference>
<name>A0A2A2EU22_9GAMM</name>
<dbReference type="InterPro" id="IPR037873">
    <property type="entry name" value="BamE-like"/>
</dbReference>
<feature type="domain" description="OmpA-like" evidence="6">
    <location>
        <begin position="172"/>
        <end position="295"/>
    </location>
</feature>
<protein>
    <submittedName>
        <fullName evidence="7">Flagellar motor protein MotB</fullName>
    </submittedName>
</protein>
<dbReference type="InterPro" id="IPR050330">
    <property type="entry name" value="Bact_OuterMem_StrucFunc"/>
</dbReference>
<comment type="subcellular location">
    <subcellularLocation>
        <location evidence="1">Cell outer membrane</location>
    </subcellularLocation>
</comment>
<dbReference type="CDD" id="cd07185">
    <property type="entry name" value="OmpA_C-like"/>
    <property type="match status" value="1"/>
</dbReference>
<dbReference type="Gene3D" id="3.30.1330.60">
    <property type="entry name" value="OmpA-like domain"/>
    <property type="match status" value="1"/>
</dbReference>
<accession>A0A2A2EU22</accession>
<keyword evidence="7" id="KW-0282">Flagellum</keyword>
<keyword evidence="7" id="KW-0969">Cilium</keyword>
<dbReference type="AlphaFoldDB" id="A0A2A2EU22"/>
<evidence type="ECO:0000256" key="3">
    <source>
        <dbReference type="ARBA" id="ARBA00023136"/>
    </source>
</evidence>
<keyword evidence="7" id="KW-0966">Cell projection</keyword>
<dbReference type="InterPro" id="IPR006664">
    <property type="entry name" value="OMP_bac"/>
</dbReference>
<keyword evidence="3 5" id="KW-0472">Membrane</keyword>
<dbReference type="PANTHER" id="PTHR30329:SF21">
    <property type="entry name" value="LIPOPROTEIN YIAD-RELATED"/>
    <property type="match status" value="1"/>
</dbReference>
<sequence>MSPATLKATSVQGSVRASTGKAKGHRMFNNAMFRRLPLGLGLVGMLAVGMQGCASPGSLGEEGEVSFPDLDSSYLDTGDFIAPEAIHRISEGQSKEQVRRLLGDPHFNEGFFAVREWDYAFNFYTGEGNEYITCQYKLLFDRDMRMSETHWHRPECADFIFPVEVDASDADERAHEVTLSSDILFAFDSSELRLEGRRGLNELVSILARDFVSPSLLIEGHTDRLGEVTYNQVLSERRAAAVKAYLVAQGVPASTINSRGHGERDPIVTCPGQSATPLLKQCLQPNRRVEIEINE</sequence>
<dbReference type="PRINTS" id="PR01021">
    <property type="entry name" value="OMPADOMAIN"/>
</dbReference>
<dbReference type="PROSITE" id="PS51123">
    <property type="entry name" value="OMPA_2"/>
    <property type="match status" value="1"/>
</dbReference>
<dbReference type="SUPFAM" id="SSF103088">
    <property type="entry name" value="OmpA-like"/>
    <property type="match status" value="1"/>
</dbReference>
<dbReference type="Gene3D" id="3.30.1450.10">
    <property type="match status" value="1"/>
</dbReference>
<keyword evidence="2" id="KW-0732">Signal</keyword>
<keyword evidence="4" id="KW-0998">Cell outer membrane</keyword>
<evidence type="ECO:0000256" key="5">
    <source>
        <dbReference type="PROSITE-ProRule" id="PRU00473"/>
    </source>
</evidence>
<dbReference type="Pfam" id="PF00691">
    <property type="entry name" value="OmpA"/>
    <property type="match status" value="1"/>
</dbReference>
<dbReference type="InterPro" id="IPR006665">
    <property type="entry name" value="OmpA-like"/>
</dbReference>
<organism evidence="7 8">
    <name type="scientific">Halomonas salipaludis</name>
    <dbReference type="NCBI Taxonomy" id="2032625"/>
    <lineage>
        <taxon>Bacteria</taxon>
        <taxon>Pseudomonadati</taxon>
        <taxon>Pseudomonadota</taxon>
        <taxon>Gammaproteobacteria</taxon>
        <taxon>Oceanospirillales</taxon>
        <taxon>Halomonadaceae</taxon>
        <taxon>Halomonas</taxon>
    </lineage>
</organism>
<dbReference type="OrthoDB" id="1149075at2"/>
<dbReference type="PANTHER" id="PTHR30329">
    <property type="entry name" value="STATOR ELEMENT OF FLAGELLAR MOTOR COMPLEX"/>
    <property type="match status" value="1"/>
</dbReference>
<reference evidence="7 8" key="1">
    <citation type="submission" date="2017-08" db="EMBL/GenBank/DDBJ databases">
        <title>Halomonas alkalisoli sp. nov., isolated from saline alkaline soil.</title>
        <authorList>
            <person name="Wang D."/>
            <person name="Zhang G."/>
        </authorList>
    </citation>
    <scope>NUCLEOTIDE SEQUENCE [LARGE SCALE GENOMIC DNA]</scope>
    <source>
        <strain evidence="7 8">WRN001</strain>
    </source>
</reference>